<feature type="compositionally biased region" description="Low complexity" evidence="6">
    <location>
        <begin position="672"/>
        <end position="685"/>
    </location>
</feature>
<accession>A0A0K2U137</accession>
<dbReference type="GO" id="GO:0060090">
    <property type="term" value="F:molecular adaptor activity"/>
    <property type="evidence" value="ECO:0007669"/>
    <property type="project" value="TreeGrafter"/>
</dbReference>
<evidence type="ECO:0000256" key="3">
    <source>
        <dbReference type="ARBA" id="ARBA00022737"/>
    </source>
</evidence>
<feature type="domain" description="Anaphase-promoting complex subunit 1 N-terminal" evidence="7">
    <location>
        <begin position="67"/>
        <end position="195"/>
    </location>
</feature>
<reference evidence="11" key="1">
    <citation type="submission" date="2014-05" db="EMBL/GenBank/DDBJ databases">
        <authorList>
            <person name="Chronopoulou M."/>
        </authorList>
    </citation>
    <scope>NUCLEOTIDE SEQUENCE</scope>
    <source>
        <tissue evidence="11">Whole organism</tissue>
    </source>
</reference>
<dbReference type="InterPro" id="IPR049255">
    <property type="entry name" value="Apc1_N"/>
</dbReference>
<proteinExistence type="inferred from homology"/>
<evidence type="ECO:0000256" key="2">
    <source>
        <dbReference type="ARBA" id="ARBA00022618"/>
    </source>
</evidence>
<dbReference type="Pfam" id="PF21282">
    <property type="entry name" value="APC1_3rd"/>
    <property type="match status" value="1"/>
</dbReference>
<dbReference type="InterPro" id="IPR011989">
    <property type="entry name" value="ARM-like"/>
</dbReference>
<dbReference type="InterPro" id="IPR046794">
    <property type="entry name" value="Apc1_MidN"/>
</dbReference>
<gene>
    <name evidence="11" type="primary">shtd</name>
</gene>
<dbReference type="Pfam" id="PF12859">
    <property type="entry name" value="ANAPC1"/>
    <property type="match status" value="1"/>
</dbReference>
<protein>
    <submittedName>
        <fullName evidence="11">Shattered [Nasonia vitripennis]</fullName>
    </submittedName>
</protein>
<feature type="region of interest" description="Disordered" evidence="6">
    <location>
        <begin position="1002"/>
        <end position="1035"/>
    </location>
</feature>
<organism evidence="11">
    <name type="scientific">Lepeophtheirus salmonis</name>
    <name type="common">Salmon louse</name>
    <name type="synonym">Caligus salmonis</name>
    <dbReference type="NCBI Taxonomy" id="72036"/>
    <lineage>
        <taxon>Eukaryota</taxon>
        <taxon>Metazoa</taxon>
        <taxon>Ecdysozoa</taxon>
        <taxon>Arthropoda</taxon>
        <taxon>Crustacea</taxon>
        <taxon>Multicrustacea</taxon>
        <taxon>Hexanauplia</taxon>
        <taxon>Copepoda</taxon>
        <taxon>Siphonostomatoida</taxon>
        <taxon>Caligidae</taxon>
        <taxon>Lepeophtheirus</taxon>
    </lineage>
</organism>
<feature type="domain" description="Anaphase-promoting complex subunit 1 beta-sandwich" evidence="10">
    <location>
        <begin position="1651"/>
        <end position="1737"/>
    </location>
</feature>
<dbReference type="Pfam" id="PF18122">
    <property type="entry name" value="APC1_C"/>
    <property type="match status" value="1"/>
</dbReference>
<keyword evidence="5" id="KW-0131">Cell cycle</keyword>
<dbReference type="InterPro" id="IPR024990">
    <property type="entry name" value="Apc1"/>
</dbReference>
<dbReference type="EMBL" id="HACA01014454">
    <property type="protein sequence ID" value="CDW31815.1"/>
    <property type="molecule type" value="Transcribed_RNA"/>
</dbReference>
<evidence type="ECO:0000313" key="11">
    <source>
        <dbReference type="EMBL" id="CDW31815.1"/>
    </source>
</evidence>
<dbReference type="InterPro" id="IPR041221">
    <property type="entry name" value="APC1_C"/>
</dbReference>
<dbReference type="InterPro" id="IPR048971">
    <property type="entry name" value="Apc1_3rd"/>
</dbReference>
<evidence type="ECO:0000259" key="10">
    <source>
        <dbReference type="Pfam" id="PF21282"/>
    </source>
</evidence>
<evidence type="ECO:0000256" key="5">
    <source>
        <dbReference type="ARBA" id="ARBA00023306"/>
    </source>
</evidence>
<dbReference type="GO" id="GO:0051301">
    <property type="term" value="P:cell division"/>
    <property type="evidence" value="ECO:0007669"/>
    <property type="project" value="UniProtKB-KW"/>
</dbReference>
<dbReference type="PANTHER" id="PTHR12827">
    <property type="entry name" value="MEIOTIC CHECKPOINT REGULATOR TSG24 FAMILY MEMBER"/>
    <property type="match status" value="1"/>
</dbReference>
<feature type="compositionally biased region" description="Polar residues" evidence="6">
    <location>
        <begin position="316"/>
        <end position="330"/>
    </location>
</feature>
<feature type="domain" description="Anaphase-promoting complex subunit 1 middle" evidence="9">
    <location>
        <begin position="656"/>
        <end position="982"/>
    </location>
</feature>
<name>A0A0K2U137_LEPSM</name>
<dbReference type="GO" id="GO:0007091">
    <property type="term" value="P:metaphase/anaphase transition of mitotic cell cycle"/>
    <property type="evidence" value="ECO:0007669"/>
    <property type="project" value="TreeGrafter"/>
</dbReference>
<feature type="region of interest" description="Disordered" evidence="6">
    <location>
        <begin position="268"/>
        <end position="330"/>
    </location>
</feature>
<feature type="region of interest" description="Disordered" evidence="6">
    <location>
        <begin position="1174"/>
        <end position="1199"/>
    </location>
</feature>
<dbReference type="Pfam" id="PF20518">
    <property type="entry name" value="Apc1_MidN"/>
    <property type="match status" value="1"/>
</dbReference>
<keyword evidence="3" id="KW-0677">Repeat</keyword>
<feature type="compositionally biased region" description="Polar residues" evidence="6">
    <location>
        <begin position="1002"/>
        <end position="1021"/>
    </location>
</feature>
<feature type="compositionally biased region" description="Low complexity" evidence="6">
    <location>
        <begin position="1178"/>
        <end position="1199"/>
    </location>
</feature>
<feature type="region of interest" description="Disordered" evidence="6">
    <location>
        <begin position="667"/>
        <end position="696"/>
    </location>
</feature>
<keyword evidence="4" id="KW-0498">Mitosis</keyword>
<sequence length="1960" mass="218892">MVYVKETKEFIPAGRIALRSHPGKTSVFNGQPSTPWMPPGMEMEEDENKEIVDEKEEWTLMGRDNALMELYTKGNTVVWSQHPHVIKSYTGEGEVKQALWFVFHEYPKCPSIINSCNLNRHPMEDSTFTPVRSFCKQKEQQDYELGDPIPSIVIHESGTLKIFTEKGEDFSTALPIPIKKCWPSKYGLLLERDCQGRQNLPVLFALLHPLGDITRIVMKERDKSVGPILSENQRIIFTSENPSICVIYDSLNDHHSVWKIRKATSSEGKVSSLRPSSTSSSFVMDAGTSQDSLSRSHSHTNTSNSNTPINSHNNSILASTANGTSGRTNSHSPFSTLAAICRSPSTTAGGGGCLNTTFASRLMDCSNNIGHKSISFRMGDDFNQQLESLPPEVSLCLEHLWSEPKYSSLGSAATKIFISKDVVERTYLNYLVPEFEELFVVRFDESNDGMLIFNIVQKISAVDAIFVESLNMTLILEPTSSTFSLILYSGVKKVSMFAFKSIYYSNIAYEISTLHLDSKPGTPTSRKILTSSRPPSATIFNTPLIQPCYSPPSLSPIEVPQNRSINKCFVIQSLKDAVHDKVFLKFVNGLNVQITVPPMATTSLVRRCIAAIKTTLPREIALHFQVKWYAVRNSPGPASVSPSREWELFSRCLMGLMGYHADRIKDESRLMSPSSNEGSGGLSSSKKMRKEKSGSDGDWQHLLSSFQHREVGKRISNLLGLEEVIPDNFCLSNERKTNSDEKCNLEEDGEKYVNSEASLFTFMPSILWSLHLLYENSKLDMSHWEGMNFLACLLIRLSADLQMPYYVDHYWRDFPEICPIPTLGAATTGQLREDQLKKLQPLPQMTERPPCIYSHLRSILSREKLSPFPYISKVAKRTRDMIYCYAVYASPADQQIIKLDDYIQVVNIPGNREEAVLEPISLTSKLWHGRVVDLLLVLEFDSLDSLPPGLSLPLRSAIFASHKDPSNWPSNAYQLIGREDLALRDDTKAHVAKFNRENSGSSKKITVLNQGSTSTDAVNDSNFEDGTETSESSISKLRWPNDRRLYEVRRLLQSARPVTVFLKQKPEMTDHEFVEEQEKHLHSLCVRTMALPVGRGALTLRTSVPIITEPLSIPKLCLTGRAPPRGATIEMEHIDVAPNEERWPTFHNGVAAGLQMRPDDIDSQIDSAWITFNKPKESSQSGSSTANNNNNNANNSSNSNNLVEHSGFLMALGLNGHLSKLGKLELYDYLINGNEMVSIGILLGISAAKRGTMDVLATKKVSTQLEALLPATATELPISHATQVAGLVGLGLLYQGTGHHHMAEVCLGELGRPPGPELENCTDRESYSLAAGLALGMITLGRGNSLSNSCLSDLDLPDTLYHHMVGGSRSAIHQRYIYRSPSYQIQEGDSINIDVTSPGATLALGMMFFRSGNETIAEWMSIPKTQFLLEFVRPDFLMLRTLAKGLIMWDRIIPSKKWIESHVPDSIKPHCLVRPPDNSPSGIDYETINQAYCNIISGAALVMGLRFAGSCNAQAFEVLHDITRRLIAISKRSVAELAGKATIEQTICVHVLAMSIIMAGSGEIKIIRIVRYLRSRTGNTNSTVTYGSHMALHMALGLLFIGGGRYTLSTKPEAVAAMLCAFFPKFPTHSNDNRYHLQALRHLYVLAAEPRLIVPTDVETNSLSFCHIEITYMDTAWYKCHNLKLKAPCMLPELRYLSSVSICDDRYHPVHFDLAKGTESLKKVLEQRYGQVYIKRRAGCVGYIEDPHGFRSLIAQCLTRDPSFKWDVSSRLLDNFSNVPGVSNFHDIFLKSSSTNEGDKMKNIMGTLLYECACKEKLNFLPVWMDFFSNLESLGKSSEACRFAPEQLSLFTTFAEYHRPECSLLSKEMATSVLQNLNKTMDSWKSELRVMLRAYLTGNFNCTEDTDRLKKLTSFLIISNLPVVIQSSSDLPKSPKINPLEWLGSMKGSNAHNIYLHISD</sequence>
<dbReference type="GO" id="GO:0031145">
    <property type="term" value="P:anaphase-promoting complex-dependent catabolic process"/>
    <property type="evidence" value="ECO:0007669"/>
    <property type="project" value="TreeGrafter"/>
</dbReference>
<evidence type="ECO:0000259" key="9">
    <source>
        <dbReference type="Pfam" id="PF20518"/>
    </source>
</evidence>
<comment type="similarity">
    <text evidence="1">Belongs to the APC1 family.</text>
</comment>
<evidence type="ECO:0000259" key="7">
    <source>
        <dbReference type="Pfam" id="PF12859"/>
    </source>
</evidence>
<feature type="compositionally biased region" description="Low complexity" evidence="6">
    <location>
        <begin position="271"/>
        <end position="281"/>
    </location>
</feature>
<evidence type="ECO:0000256" key="1">
    <source>
        <dbReference type="ARBA" id="ARBA00010547"/>
    </source>
</evidence>
<dbReference type="PANTHER" id="PTHR12827:SF3">
    <property type="entry name" value="ANAPHASE-PROMOTING COMPLEX SUBUNIT 1"/>
    <property type="match status" value="1"/>
</dbReference>
<dbReference type="Gene3D" id="1.25.10.10">
    <property type="entry name" value="Leucine-rich Repeat Variant"/>
    <property type="match status" value="2"/>
</dbReference>
<dbReference type="OrthoDB" id="26401at2759"/>
<dbReference type="GO" id="GO:0005680">
    <property type="term" value="C:anaphase-promoting complex"/>
    <property type="evidence" value="ECO:0007669"/>
    <property type="project" value="InterPro"/>
</dbReference>
<evidence type="ECO:0000256" key="6">
    <source>
        <dbReference type="SAM" id="MobiDB-lite"/>
    </source>
</evidence>
<feature type="domain" description="Anaphase-promoting complex subunit 1 C-terminal" evidence="8">
    <location>
        <begin position="1772"/>
        <end position="1922"/>
    </location>
</feature>
<feature type="compositionally biased region" description="Low complexity" evidence="6">
    <location>
        <begin position="292"/>
        <end position="315"/>
    </location>
</feature>
<evidence type="ECO:0000256" key="4">
    <source>
        <dbReference type="ARBA" id="ARBA00022776"/>
    </source>
</evidence>
<keyword evidence="2" id="KW-0132">Cell division</keyword>
<evidence type="ECO:0000259" key="8">
    <source>
        <dbReference type="Pfam" id="PF18122"/>
    </source>
</evidence>
<dbReference type="GO" id="GO:0070979">
    <property type="term" value="P:protein K11-linked ubiquitination"/>
    <property type="evidence" value="ECO:0007669"/>
    <property type="project" value="TreeGrafter"/>
</dbReference>